<sequence length="502" mass="57300">MVARNPLFHGRWSVKKFQATVINDIWPEMIFFSLVATMVTLVSKMTETKLQFDTGLLTVLGTVLGLTISFRTSSAYERYQDGRKMWTSITIASRNLAQMIWIHIPTERPNGPSPLECAIEKKTMVNLVQAFSVACKHFLRGESGVYYQDLFPLICVLPRYASEAQTRDNMLPLWQASDDDETPWEPKFESQPPSRTATFRGANALNQTASLPENHVRDKTKKTFDPEQALPDLEAHRPLKPARDPPQTTFADYIPFLRLFKWIGRTVARRAKPRSEIERQAKLNRRMKDLCQSNVPLEIILFLSSYSAHVMKKGLVTPAIATGITANLTALQDTFQQLERIAYTPLPFAYQAHLRLSLWLYLFFLPFQIYAKFGYLTIPGTAFATFLLVGFLEIGQEIENPFNYDLNDLDLDGFCLSVQRELHEITAHTCPEPHTFVFSAWNQPFAPTDRRSAADLIAGGNNEYQNPESKEIQPGMASLRSTLVRNWKQVDRVTRDPKNSLR</sequence>
<dbReference type="Proteomes" id="UP000308600">
    <property type="component" value="Unassembled WGS sequence"/>
</dbReference>
<organism evidence="1 2">
    <name type="scientific">Pluteus cervinus</name>
    <dbReference type="NCBI Taxonomy" id="181527"/>
    <lineage>
        <taxon>Eukaryota</taxon>
        <taxon>Fungi</taxon>
        <taxon>Dikarya</taxon>
        <taxon>Basidiomycota</taxon>
        <taxon>Agaricomycotina</taxon>
        <taxon>Agaricomycetes</taxon>
        <taxon>Agaricomycetidae</taxon>
        <taxon>Agaricales</taxon>
        <taxon>Pluteineae</taxon>
        <taxon>Pluteaceae</taxon>
        <taxon>Pluteus</taxon>
    </lineage>
</organism>
<dbReference type="EMBL" id="ML208415">
    <property type="protein sequence ID" value="TFK66120.1"/>
    <property type="molecule type" value="Genomic_DNA"/>
</dbReference>
<keyword evidence="2" id="KW-1185">Reference proteome</keyword>
<reference evidence="1 2" key="1">
    <citation type="journal article" date="2019" name="Nat. Ecol. Evol.">
        <title>Megaphylogeny resolves global patterns of mushroom evolution.</title>
        <authorList>
            <person name="Varga T."/>
            <person name="Krizsan K."/>
            <person name="Foldi C."/>
            <person name="Dima B."/>
            <person name="Sanchez-Garcia M."/>
            <person name="Sanchez-Ramirez S."/>
            <person name="Szollosi G.J."/>
            <person name="Szarkandi J.G."/>
            <person name="Papp V."/>
            <person name="Albert L."/>
            <person name="Andreopoulos W."/>
            <person name="Angelini C."/>
            <person name="Antonin V."/>
            <person name="Barry K.W."/>
            <person name="Bougher N.L."/>
            <person name="Buchanan P."/>
            <person name="Buyck B."/>
            <person name="Bense V."/>
            <person name="Catcheside P."/>
            <person name="Chovatia M."/>
            <person name="Cooper J."/>
            <person name="Damon W."/>
            <person name="Desjardin D."/>
            <person name="Finy P."/>
            <person name="Geml J."/>
            <person name="Haridas S."/>
            <person name="Hughes K."/>
            <person name="Justo A."/>
            <person name="Karasinski D."/>
            <person name="Kautmanova I."/>
            <person name="Kiss B."/>
            <person name="Kocsube S."/>
            <person name="Kotiranta H."/>
            <person name="LaButti K.M."/>
            <person name="Lechner B.E."/>
            <person name="Liimatainen K."/>
            <person name="Lipzen A."/>
            <person name="Lukacs Z."/>
            <person name="Mihaltcheva S."/>
            <person name="Morgado L.N."/>
            <person name="Niskanen T."/>
            <person name="Noordeloos M.E."/>
            <person name="Ohm R.A."/>
            <person name="Ortiz-Santana B."/>
            <person name="Ovrebo C."/>
            <person name="Racz N."/>
            <person name="Riley R."/>
            <person name="Savchenko A."/>
            <person name="Shiryaev A."/>
            <person name="Soop K."/>
            <person name="Spirin V."/>
            <person name="Szebenyi C."/>
            <person name="Tomsovsky M."/>
            <person name="Tulloss R.E."/>
            <person name="Uehling J."/>
            <person name="Grigoriev I.V."/>
            <person name="Vagvolgyi C."/>
            <person name="Papp T."/>
            <person name="Martin F.M."/>
            <person name="Miettinen O."/>
            <person name="Hibbett D.S."/>
            <person name="Nagy L.G."/>
        </authorList>
    </citation>
    <scope>NUCLEOTIDE SEQUENCE [LARGE SCALE GENOMIC DNA]</scope>
    <source>
        <strain evidence="1 2">NL-1719</strain>
    </source>
</reference>
<accession>A0ACD3AKC0</accession>
<evidence type="ECO:0000313" key="1">
    <source>
        <dbReference type="EMBL" id="TFK66120.1"/>
    </source>
</evidence>
<gene>
    <name evidence="1" type="ORF">BDN72DRAFT_772461</name>
</gene>
<name>A0ACD3AKC0_9AGAR</name>
<protein>
    <submittedName>
        <fullName evidence="1">UPF0187-domain-containing protein</fullName>
    </submittedName>
</protein>
<proteinExistence type="predicted"/>
<evidence type="ECO:0000313" key="2">
    <source>
        <dbReference type="Proteomes" id="UP000308600"/>
    </source>
</evidence>